<evidence type="ECO:0000313" key="9">
    <source>
        <dbReference type="EMBL" id="CBJ31129.1"/>
    </source>
</evidence>
<proteinExistence type="inferred from homology"/>
<dbReference type="PANTHER" id="PTHR13140">
    <property type="entry name" value="MYOSIN"/>
    <property type="match status" value="1"/>
</dbReference>
<dbReference type="GO" id="GO:0007015">
    <property type="term" value="P:actin filament organization"/>
    <property type="evidence" value="ECO:0007669"/>
    <property type="project" value="TreeGrafter"/>
</dbReference>
<dbReference type="InterPro" id="IPR036961">
    <property type="entry name" value="Kinesin_motor_dom_sf"/>
</dbReference>
<evidence type="ECO:0000256" key="7">
    <source>
        <dbReference type="SAM" id="MobiDB-lite"/>
    </source>
</evidence>
<dbReference type="Proteomes" id="UP000002630">
    <property type="component" value="Unassembled WGS sequence"/>
</dbReference>
<sequence length="945" mass="103906">MVPCREPHYSQCPEEVEDLIELQSGVWDEELVLQNCRARFLAGKPYIGAGNVTIAVNPCRNLDELYDRDMQFRYMKYNRTDLPVHVYATSASAYWRLSEGLGRQTILLAGESGSGKSFTTSVLLEHLVEAAEMSRRVYGTTAQNERGGVSGGMTTVEDDGGNKTGRLRKLVASRRVILETFGNAGTPLNESSSRFMAHTKVFYSKHAFQAAGIQDSTLLLETPRLCNTRRGRGERTFNAFYQMLGADETVKMRLRLGDKTAADFAVTAFEPSSSQGGEKNANDAAGAGSAWSSGSIRSIRNTEGCAGAPSVSVPTCGSSGPSGAGGLHKTLDSMATIGVSAKDRESTMRVLSAVLHLGQIEFADVKELIDRDFGVIEIRDEAPLEAASDMLGCKKHHLRNALLTRSLAAGGEGGAAFVSRGGSRRTRGVVDTLTVPLDKAQALRARDNLVQEVYLRLFKWLVKTMNACTGLPSDEKQAGVSSIGLLDMFGLENLDPSGFEQLCKNYAVEKIHGRFLQDEVCYGNAKGGATGRTAQASAVAEVESNRRLLAMFEGPLGLIRLADDECLCPEGNGQSFVNKLLLLAATEEETRQDSRGDGGACWGCSRLVYVGDGDEDCRCRGGAVTGGRNSAWPACIDPNKSGNRLANSCFHIKHFGGPVRYTAADLLEKNKGGVGQGLLDLLDDVCTNDLVGKGSRSSRYRDGRRASTVDGAADHRRQNLHQRRLNESVLSQHRRQLTELLREIEDTKVRHIVCIKPNDQLSPSFLDGRNLLRQLSSAGVAAAAERGILSLPSGRRVDKEAFFNDFRVVPGAIQRVLNNEGNCCKLGHGTIFFRKGVWESLERRREAVERRGCEAIQRIWRQHVRRVRANAEWQAHLAVEAEKRAVADRRQQQLEEEKKQVWENEAGKKASQVEQQALQEREQQQQWQEHRLQSVTVLQETPCRY</sequence>
<dbReference type="SUPFAM" id="SSF52540">
    <property type="entry name" value="P-loop containing nucleoside triphosphate hydrolases"/>
    <property type="match status" value="1"/>
</dbReference>
<organism evidence="9 10">
    <name type="scientific">Ectocarpus siliculosus</name>
    <name type="common">Brown alga</name>
    <name type="synonym">Conferva siliculosa</name>
    <dbReference type="NCBI Taxonomy" id="2880"/>
    <lineage>
        <taxon>Eukaryota</taxon>
        <taxon>Sar</taxon>
        <taxon>Stramenopiles</taxon>
        <taxon>Ochrophyta</taxon>
        <taxon>PX clade</taxon>
        <taxon>Phaeophyceae</taxon>
        <taxon>Ectocarpales</taxon>
        <taxon>Ectocarpaceae</taxon>
        <taxon>Ectocarpus</taxon>
    </lineage>
</organism>
<feature type="binding site" evidence="6">
    <location>
        <begin position="110"/>
        <end position="117"/>
    </location>
    <ligand>
        <name>ATP</name>
        <dbReference type="ChEBI" id="CHEBI:30616"/>
    </ligand>
</feature>
<feature type="region of interest" description="Disordered" evidence="7">
    <location>
        <begin position="900"/>
        <end position="919"/>
    </location>
</feature>
<evidence type="ECO:0000259" key="8">
    <source>
        <dbReference type="PROSITE" id="PS51456"/>
    </source>
</evidence>
<dbReference type="AlphaFoldDB" id="D7FSI8"/>
<keyword evidence="5 6" id="KW-0009">Actin-binding</keyword>
<evidence type="ECO:0000256" key="1">
    <source>
        <dbReference type="ARBA" id="ARBA00022741"/>
    </source>
</evidence>
<evidence type="ECO:0000256" key="3">
    <source>
        <dbReference type="ARBA" id="ARBA00023123"/>
    </source>
</evidence>
<name>D7FSI8_ECTSI</name>
<dbReference type="GO" id="GO:0051015">
    <property type="term" value="F:actin filament binding"/>
    <property type="evidence" value="ECO:0007669"/>
    <property type="project" value="TreeGrafter"/>
</dbReference>
<gene>
    <name evidence="9" type="ORF">Esi_0234_0026</name>
</gene>
<evidence type="ECO:0000256" key="6">
    <source>
        <dbReference type="PROSITE-ProRule" id="PRU00782"/>
    </source>
</evidence>
<comment type="similarity">
    <text evidence="6">Belongs to the TRAFAC class myosin-kinesin ATPase superfamily. Myosin family.</text>
</comment>
<dbReference type="Gene3D" id="3.40.850.10">
    <property type="entry name" value="Kinesin motor domain"/>
    <property type="match status" value="3"/>
</dbReference>
<dbReference type="PRINTS" id="PR00193">
    <property type="entry name" value="MYOSINHEAVY"/>
</dbReference>
<dbReference type="STRING" id="2880.D7FSI8"/>
<dbReference type="eggNOG" id="KOG0160">
    <property type="taxonomic scope" value="Eukaryota"/>
</dbReference>
<dbReference type="CDD" id="cd00124">
    <property type="entry name" value="MYSc"/>
    <property type="match status" value="1"/>
</dbReference>
<evidence type="ECO:0000256" key="4">
    <source>
        <dbReference type="ARBA" id="ARBA00023175"/>
    </source>
</evidence>
<dbReference type="Pfam" id="PF00063">
    <property type="entry name" value="Myosin_head"/>
    <property type="match status" value="2"/>
</dbReference>
<evidence type="ECO:0000313" key="10">
    <source>
        <dbReference type="Proteomes" id="UP000002630"/>
    </source>
</evidence>
<dbReference type="GO" id="GO:0016020">
    <property type="term" value="C:membrane"/>
    <property type="evidence" value="ECO:0007669"/>
    <property type="project" value="TreeGrafter"/>
</dbReference>
<keyword evidence="2 6" id="KW-0067">ATP-binding</keyword>
<protein>
    <recommendedName>
        <fullName evidence="8">Myosin motor domain-containing protein</fullName>
    </recommendedName>
</protein>
<evidence type="ECO:0000256" key="5">
    <source>
        <dbReference type="ARBA" id="ARBA00023203"/>
    </source>
</evidence>
<keyword evidence="1 6" id="KW-0547">Nucleotide-binding</keyword>
<dbReference type="SMART" id="SM00242">
    <property type="entry name" value="MYSc"/>
    <property type="match status" value="1"/>
</dbReference>
<accession>D7FSI8</accession>
<dbReference type="EMBL" id="FN649760">
    <property type="protein sequence ID" value="CBJ31129.1"/>
    <property type="molecule type" value="Genomic_DNA"/>
</dbReference>
<dbReference type="PANTHER" id="PTHR13140:SF706">
    <property type="entry name" value="DILUTE CLASS UNCONVENTIONAL MYOSIN, ISOFORM C"/>
    <property type="match status" value="1"/>
</dbReference>
<keyword evidence="3 6" id="KW-0518">Myosin</keyword>
<dbReference type="InterPro" id="IPR001609">
    <property type="entry name" value="Myosin_head_motor_dom-like"/>
</dbReference>
<evidence type="ECO:0000256" key="2">
    <source>
        <dbReference type="ARBA" id="ARBA00022840"/>
    </source>
</evidence>
<reference evidence="9 10" key="1">
    <citation type="journal article" date="2010" name="Nature">
        <title>The Ectocarpus genome and the independent evolution of multicellularity in brown algae.</title>
        <authorList>
            <person name="Cock J.M."/>
            <person name="Sterck L."/>
            <person name="Rouze P."/>
            <person name="Scornet D."/>
            <person name="Allen A.E."/>
            <person name="Amoutzias G."/>
            <person name="Anthouard V."/>
            <person name="Artiguenave F."/>
            <person name="Aury J.M."/>
            <person name="Badger J.H."/>
            <person name="Beszteri B."/>
            <person name="Billiau K."/>
            <person name="Bonnet E."/>
            <person name="Bothwell J.H."/>
            <person name="Bowler C."/>
            <person name="Boyen C."/>
            <person name="Brownlee C."/>
            <person name="Carrano C.J."/>
            <person name="Charrier B."/>
            <person name="Cho G.Y."/>
            <person name="Coelho S.M."/>
            <person name="Collen J."/>
            <person name="Corre E."/>
            <person name="Da Silva C."/>
            <person name="Delage L."/>
            <person name="Delaroque N."/>
            <person name="Dittami S.M."/>
            <person name="Doulbeau S."/>
            <person name="Elias M."/>
            <person name="Farnham G."/>
            <person name="Gachon C.M."/>
            <person name="Gschloessl B."/>
            <person name="Heesch S."/>
            <person name="Jabbari K."/>
            <person name="Jubin C."/>
            <person name="Kawai H."/>
            <person name="Kimura K."/>
            <person name="Kloareg B."/>
            <person name="Kupper F.C."/>
            <person name="Lang D."/>
            <person name="Le Bail A."/>
            <person name="Leblanc C."/>
            <person name="Lerouge P."/>
            <person name="Lohr M."/>
            <person name="Lopez P.J."/>
            <person name="Martens C."/>
            <person name="Maumus F."/>
            <person name="Michel G."/>
            <person name="Miranda-Saavedra D."/>
            <person name="Morales J."/>
            <person name="Moreau H."/>
            <person name="Motomura T."/>
            <person name="Nagasato C."/>
            <person name="Napoli C.A."/>
            <person name="Nelson D.R."/>
            <person name="Nyvall-Collen P."/>
            <person name="Peters A.F."/>
            <person name="Pommier C."/>
            <person name="Potin P."/>
            <person name="Poulain J."/>
            <person name="Quesneville H."/>
            <person name="Read B."/>
            <person name="Rensing S.A."/>
            <person name="Ritter A."/>
            <person name="Rousvoal S."/>
            <person name="Samanta M."/>
            <person name="Samson G."/>
            <person name="Schroeder D.C."/>
            <person name="Segurens B."/>
            <person name="Strittmatter M."/>
            <person name="Tonon T."/>
            <person name="Tregear J.W."/>
            <person name="Valentin K."/>
            <person name="von Dassow P."/>
            <person name="Yamagishi T."/>
            <person name="Van de Peer Y."/>
            <person name="Wincker P."/>
        </authorList>
    </citation>
    <scope>NUCLEOTIDE SEQUENCE [LARGE SCALE GENOMIC DNA]</scope>
    <source>
        <strain evidence="10">Ec32 / CCAP1310/4</strain>
    </source>
</reference>
<dbReference type="Gene3D" id="1.20.120.720">
    <property type="entry name" value="Myosin VI head, motor domain, U50 subdomain"/>
    <property type="match status" value="2"/>
</dbReference>
<dbReference type="GO" id="GO:0005524">
    <property type="term" value="F:ATP binding"/>
    <property type="evidence" value="ECO:0007669"/>
    <property type="project" value="UniProtKB-UniRule"/>
</dbReference>
<dbReference type="GO" id="GO:0000146">
    <property type="term" value="F:microfilament motor activity"/>
    <property type="evidence" value="ECO:0007669"/>
    <property type="project" value="TreeGrafter"/>
</dbReference>
<dbReference type="GO" id="GO:0005737">
    <property type="term" value="C:cytoplasm"/>
    <property type="evidence" value="ECO:0007669"/>
    <property type="project" value="TreeGrafter"/>
</dbReference>
<feature type="region of interest" description="Actin-binding" evidence="6">
    <location>
        <begin position="737"/>
        <end position="759"/>
    </location>
</feature>
<dbReference type="Gene3D" id="1.20.58.530">
    <property type="match status" value="2"/>
</dbReference>
<dbReference type="Gene3D" id="1.10.10.820">
    <property type="match status" value="1"/>
</dbReference>
<dbReference type="PROSITE" id="PS51456">
    <property type="entry name" value="MYOSIN_MOTOR"/>
    <property type="match status" value="1"/>
</dbReference>
<keyword evidence="4 6" id="KW-0505">Motor protein</keyword>
<dbReference type="OrthoDB" id="2914378at2759"/>
<dbReference type="InParanoid" id="D7FSI8"/>
<feature type="domain" description="Myosin motor" evidence="8">
    <location>
        <begin position="16"/>
        <end position="780"/>
    </location>
</feature>
<keyword evidence="10" id="KW-1185">Reference proteome</keyword>
<dbReference type="InterPro" id="IPR027417">
    <property type="entry name" value="P-loop_NTPase"/>
</dbReference>
<dbReference type="GO" id="GO:0016459">
    <property type="term" value="C:myosin complex"/>
    <property type="evidence" value="ECO:0007669"/>
    <property type="project" value="UniProtKB-KW"/>
</dbReference>
<feature type="region of interest" description="Disordered" evidence="7">
    <location>
        <begin position="143"/>
        <end position="162"/>
    </location>
</feature>